<dbReference type="EMBL" id="VEVO01001217">
    <property type="protein sequence ID" value="KAF0021881.1"/>
    <property type="molecule type" value="Genomic_DNA"/>
</dbReference>
<accession>A0A6A4RRM3</accession>
<feature type="compositionally biased region" description="Basic and acidic residues" evidence="1">
    <location>
        <begin position="7"/>
        <end position="26"/>
    </location>
</feature>
<proteinExistence type="predicted"/>
<feature type="region of interest" description="Disordered" evidence="1">
    <location>
        <begin position="1"/>
        <end position="26"/>
    </location>
</feature>
<reference evidence="2 3" key="1">
    <citation type="submission" date="2019-06" db="EMBL/GenBank/DDBJ databases">
        <title>Draft genomes of female and male turbot (Scophthalmus maximus).</title>
        <authorList>
            <person name="Xu H."/>
            <person name="Xu X.-W."/>
            <person name="Shao C."/>
            <person name="Chen S."/>
        </authorList>
    </citation>
    <scope>NUCLEOTIDE SEQUENCE [LARGE SCALE GENOMIC DNA]</scope>
    <source>
        <strain evidence="2">Ysfricsl-2016a</strain>
        <tissue evidence="2">Blood</tissue>
    </source>
</reference>
<gene>
    <name evidence="2" type="ORF">F2P81_025866</name>
</gene>
<protein>
    <submittedName>
        <fullName evidence="2">Uncharacterized protein</fullName>
    </submittedName>
</protein>
<comment type="caution">
    <text evidence="2">The sequence shown here is derived from an EMBL/GenBank/DDBJ whole genome shotgun (WGS) entry which is preliminary data.</text>
</comment>
<evidence type="ECO:0000256" key="1">
    <source>
        <dbReference type="SAM" id="MobiDB-lite"/>
    </source>
</evidence>
<name>A0A6A4RRM3_SCOMX</name>
<dbReference type="Proteomes" id="UP000438429">
    <property type="component" value="Unassembled WGS sequence"/>
</dbReference>
<evidence type="ECO:0000313" key="3">
    <source>
        <dbReference type="Proteomes" id="UP000438429"/>
    </source>
</evidence>
<evidence type="ECO:0000313" key="2">
    <source>
        <dbReference type="EMBL" id="KAF0021881.1"/>
    </source>
</evidence>
<sequence length="68" mass="7930">MRYHFNRGAEADQTGDKERREEKREMSLRAAHLVHNFFPDNEMNDAIYSSASHADGKVQRQAARDLRP</sequence>
<dbReference type="AlphaFoldDB" id="A0A6A4RRM3"/>
<organism evidence="2 3">
    <name type="scientific">Scophthalmus maximus</name>
    <name type="common">Turbot</name>
    <name type="synonym">Psetta maxima</name>
    <dbReference type="NCBI Taxonomy" id="52904"/>
    <lineage>
        <taxon>Eukaryota</taxon>
        <taxon>Metazoa</taxon>
        <taxon>Chordata</taxon>
        <taxon>Craniata</taxon>
        <taxon>Vertebrata</taxon>
        <taxon>Euteleostomi</taxon>
        <taxon>Actinopterygii</taxon>
        <taxon>Neopterygii</taxon>
        <taxon>Teleostei</taxon>
        <taxon>Neoteleostei</taxon>
        <taxon>Acanthomorphata</taxon>
        <taxon>Carangaria</taxon>
        <taxon>Pleuronectiformes</taxon>
        <taxon>Pleuronectoidei</taxon>
        <taxon>Scophthalmidae</taxon>
        <taxon>Scophthalmus</taxon>
    </lineage>
</organism>